<evidence type="ECO:0000313" key="2">
    <source>
        <dbReference type="Proteomes" id="UP001159427"/>
    </source>
</evidence>
<dbReference type="Proteomes" id="UP001159427">
    <property type="component" value="Unassembled WGS sequence"/>
</dbReference>
<organism evidence="1 2">
    <name type="scientific">Porites evermanni</name>
    <dbReference type="NCBI Taxonomy" id="104178"/>
    <lineage>
        <taxon>Eukaryota</taxon>
        <taxon>Metazoa</taxon>
        <taxon>Cnidaria</taxon>
        <taxon>Anthozoa</taxon>
        <taxon>Hexacorallia</taxon>
        <taxon>Scleractinia</taxon>
        <taxon>Fungiina</taxon>
        <taxon>Poritidae</taxon>
        <taxon>Porites</taxon>
    </lineage>
</organism>
<name>A0ABN8MP43_9CNID</name>
<protein>
    <submittedName>
        <fullName evidence="1">Uncharacterized protein</fullName>
    </submittedName>
</protein>
<evidence type="ECO:0000313" key="1">
    <source>
        <dbReference type="EMBL" id="CAH3032702.1"/>
    </source>
</evidence>
<reference evidence="1 2" key="1">
    <citation type="submission" date="2022-05" db="EMBL/GenBank/DDBJ databases">
        <authorList>
            <consortium name="Genoscope - CEA"/>
            <person name="William W."/>
        </authorList>
    </citation>
    <scope>NUCLEOTIDE SEQUENCE [LARGE SCALE GENOMIC DNA]</scope>
</reference>
<sequence>MWSLPADEHTLDKAKFISSPFCSYSSRCHRKNELSNYLLSVEVEGKVSVLMGLASASGKYHHKEESSIKREVFSLSLSVYARKGYLVPEVHTKFPDQGGVYFDVEAREIGMEDILIVTSEHEREDKKTKDQVEAKVKVLFFSISAKLEQIHESSEVKGFVRIDHYSSQTRNWTKWEFDADLFEQAMTEVKKFETHMYNIPNIVNRMPHTKLFALRILVTPNLGDTFKVAVYLELEKMLKELQVMSVASSKCRIDFEVDKIKRSLKDLKDSAMEKYFLERLDQVRQSKSRA</sequence>
<gene>
    <name evidence="1" type="ORF">PEVE_00039105</name>
</gene>
<keyword evidence="2" id="KW-1185">Reference proteome</keyword>
<dbReference type="EMBL" id="CALNXI010000681">
    <property type="protein sequence ID" value="CAH3032702.1"/>
    <property type="molecule type" value="Genomic_DNA"/>
</dbReference>
<comment type="caution">
    <text evidence="1">The sequence shown here is derived from an EMBL/GenBank/DDBJ whole genome shotgun (WGS) entry which is preliminary data.</text>
</comment>
<proteinExistence type="predicted"/>
<accession>A0ABN8MP43</accession>